<dbReference type="PATRIC" id="fig|233150.7.peg.180"/>
<gene>
    <name evidence="2" type="ORF">MGA_0907</name>
</gene>
<dbReference type="EMBL" id="AE015450">
    <property type="protein sequence ID" value="AAP56513.1"/>
    <property type="molecule type" value="Genomic_DNA"/>
</dbReference>
<evidence type="ECO:0000256" key="1">
    <source>
        <dbReference type="SAM" id="Phobius"/>
    </source>
</evidence>
<feature type="transmembrane region" description="Helical" evidence="1">
    <location>
        <begin position="276"/>
        <end position="298"/>
    </location>
</feature>
<proteinExistence type="predicted"/>
<accession>Q7NBU7</accession>
<keyword evidence="3" id="KW-1185">Reference proteome</keyword>
<protein>
    <submittedName>
        <fullName evidence="2">Unique hypothetical membrane protein</fullName>
    </submittedName>
</protein>
<keyword evidence="1" id="KW-0472">Membrane</keyword>
<sequence length="488" mass="56258">MKKYLKIINVTRRQLSLFIAYLLTTIFASIGILTLMNQSVLNNGYWYIIYDQTKFNISLILPLVFFILFFAITLVILLTGKERYWFEEKLLNKPKRVKAIFSLAETIQLILWAFFLIILITYFYPINQSTDQIYQTKISTADFNNDQIHSGLLSFVKINNNFFADLKVSIINYAVIVPYFYNKSALIFWNVVYLVSYLSLFLVYLKLSVFKQKQRVLALIPFIGLFSYLRSNLRSTNKLIQQPLFNQEEANLKWYQKILQSNETVFQIKLTSTITYLSLVYLFSILGFAIFAISTAFIDANGYQLRSTNDNNAYVIDLSSTASANEESWVRIIGTSLLLIPIVTLIGFTIGILLDKSPYLLSQKVRRNKLILSLTLIIIEITQLLSLIVLLYFFIFIPNILFVSSVSSAVVQVEARGIMLSKLDLFMIGISFMLVLYLSWFLIYVKAGIFSKESRILALIPFSSLFFIKKKVVESQEKINGTYKSNIA</sequence>
<feature type="transmembrane region" description="Helical" evidence="1">
    <location>
        <begin position="329"/>
        <end position="354"/>
    </location>
</feature>
<keyword evidence="1" id="KW-1133">Transmembrane helix</keyword>
<name>Q7NBU7_MYCGA</name>
<dbReference type="Proteomes" id="UP000001418">
    <property type="component" value="Chromosome"/>
</dbReference>
<feature type="transmembrane region" description="Helical" evidence="1">
    <location>
        <begin position="186"/>
        <end position="205"/>
    </location>
</feature>
<dbReference type="HOGENOM" id="CLU_050197_0_0_14"/>
<feature type="transmembrane region" description="Helical" evidence="1">
    <location>
        <begin position="55"/>
        <end position="78"/>
    </location>
</feature>
<feature type="transmembrane region" description="Helical" evidence="1">
    <location>
        <begin position="374"/>
        <end position="397"/>
    </location>
</feature>
<keyword evidence="1" id="KW-0812">Transmembrane</keyword>
<dbReference type="AlphaFoldDB" id="Q7NBU7"/>
<reference evidence="2 3" key="1">
    <citation type="journal article" date="2003" name="Microbiology">
        <title>The complete genome sequence of the avian pathogen Mycoplasma gallisepticum strain R(low).</title>
        <authorList>
            <person name="Papazisi L."/>
            <person name="Gorton T.S."/>
            <person name="Kutish G."/>
            <person name="Markham P.F."/>
            <person name="Browning G.F."/>
            <person name="Nguyen D.K."/>
            <person name="Swartzell S."/>
            <person name="Madan A."/>
            <person name="Mahairas G."/>
            <person name="Geary S.J."/>
        </authorList>
    </citation>
    <scope>NUCLEOTIDE SEQUENCE [LARGE SCALE GENOMIC DNA]</scope>
    <source>
        <strain evidence="3">R(low / passage 15 / clone 2)</strain>
    </source>
</reference>
<feature type="transmembrane region" description="Helical" evidence="1">
    <location>
        <begin position="15"/>
        <end position="35"/>
    </location>
</feature>
<organism evidence="2 3">
    <name type="scientific">Mycoplasmoides gallisepticum (strain R(low / passage 15 / clone 2))</name>
    <name type="common">Mycoplasma gallisepticum</name>
    <dbReference type="NCBI Taxonomy" id="710127"/>
    <lineage>
        <taxon>Bacteria</taxon>
        <taxon>Bacillati</taxon>
        <taxon>Mycoplasmatota</taxon>
        <taxon>Mycoplasmoidales</taxon>
        <taxon>Mycoplasmoidaceae</taxon>
        <taxon>Mycoplasmoides</taxon>
    </lineage>
</organism>
<evidence type="ECO:0000313" key="3">
    <source>
        <dbReference type="Proteomes" id="UP000001418"/>
    </source>
</evidence>
<evidence type="ECO:0000313" key="2">
    <source>
        <dbReference type="EMBL" id="AAP56513.1"/>
    </source>
</evidence>
<dbReference type="GeneID" id="93509991"/>
<feature type="transmembrane region" description="Helical" evidence="1">
    <location>
        <begin position="425"/>
        <end position="445"/>
    </location>
</feature>
<feature type="transmembrane region" description="Helical" evidence="1">
    <location>
        <begin position="99"/>
        <end position="124"/>
    </location>
</feature>
<dbReference type="RefSeq" id="WP_011113395.1">
    <property type="nucleotide sequence ID" value="NC_004829.2"/>
</dbReference>
<dbReference type="KEGG" id="mga:MGA_0907"/>